<keyword evidence="10 12" id="KW-0472">Membrane</keyword>
<keyword evidence="4 12" id="KW-0812">Transmembrane</keyword>
<keyword evidence="6" id="KW-0256">Endoplasmic reticulum</keyword>
<evidence type="ECO:0000256" key="9">
    <source>
        <dbReference type="ARBA" id="ARBA00022989"/>
    </source>
</evidence>
<dbReference type="GO" id="GO:0005085">
    <property type="term" value="F:guanyl-nucleotide exchange factor activity"/>
    <property type="evidence" value="ECO:0007669"/>
    <property type="project" value="InterPro"/>
</dbReference>
<dbReference type="PANTHER" id="PTHR23284:SF0">
    <property type="entry name" value="PROLACTIN REGULATORY ELEMENT-BINDING PROTEIN"/>
    <property type="match status" value="1"/>
</dbReference>
<evidence type="ECO:0000256" key="3">
    <source>
        <dbReference type="ARBA" id="ARBA00022574"/>
    </source>
</evidence>
<dbReference type="InterPro" id="IPR001680">
    <property type="entry name" value="WD40_rpt"/>
</dbReference>
<evidence type="ECO:0000256" key="5">
    <source>
        <dbReference type="ARBA" id="ARBA00022737"/>
    </source>
</evidence>
<keyword evidence="2" id="KW-0813">Transport</keyword>
<keyword evidence="7" id="KW-0931">ER-Golgi transport</keyword>
<dbReference type="Gene3D" id="2.130.10.10">
    <property type="entry name" value="YVTN repeat-like/Quinoprotein amine dehydrogenase"/>
    <property type="match status" value="1"/>
</dbReference>
<organism evidence="13">
    <name type="scientific">Soboliphyme baturini</name>
    <dbReference type="NCBI Taxonomy" id="241478"/>
    <lineage>
        <taxon>Eukaryota</taxon>
        <taxon>Metazoa</taxon>
        <taxon>Ecdysozoa</taxon>
        <taxon>Nematoda</taxon>
        <taxon>Enoplea</taxon>
        <taxon>Dorylaimia</taxon>
        <taxon>Dioctophymatida</taxon>
        <taxon>Dioctophymatoidea</taxon>
        <taxon>Soboliphymatidae</taxon>
        <taxon>Soboliphyme</taxon>
    </lineage>
</organism>
<dbReference type="GO" id="GO:0015031">
    <property type="term" value="P:protein transport"/>
    <property type="evidence" value="ECO:0007669"/>
    <property type="project" value="UniProtKB-KW"/>
</dbReference>
<evidence type="ECO:0000256" key="4">
    <source>
        <dbReference type="ARBA" id="ARBA00022692"/>
    </source>
</evidence>
<evidence type="ECO:0000256" key="7">
    <source>
        <dbReference type="ARBA" id="ARBA00022892"/>
    </source>
</evidence>
<sequence length="342" mass="38083">LQRCLYYFCDSKCQLFKTNYAACVVENDEPHVLDSLSSAAVSGKFSDRNEVFDTAKLSLAFSAVSSVQTDFTEVSKFYGPYQKVVRFGPHAEFMVTGGADGHVRVWQLPTLNKLTDIRAYTTDVDDLDVSPNGESIVSVGRGGGAHVWQTNDGSERCELTKHSDGCFVPKGYRFRFCRFLSTVAGDRTPPQDECVFVTCSIPLQRSAAKSDCFLTVWQLKHNSCRPSMCNKCTDEVVCSMCISSCRRYIGLGSMDGSVTIIRSTDLTLLKCWKQTHRIFVTSLDFLPTEPPSFSVSADNACQLHTVPTRQYCTLAKFFMLMSLLLVALHLLIQYLGIFSPTT</sequence>
<keyword evidence="8" id="KW-0653">Protein transport</keyword>
<evidence type="ECO:0000256" key="12">
    <source>
        <dbReference type="SAM" id="Phobius"/>
    </source>
</evidence>
<feature type="repeat" description="WD" evidence="11">
    <location>
        <begin position="85"/>
        <end position="116"/>
    </location>
</feature>
<evidence type="ECO:0000256" key="6">
    <source>
        <dbReference type="ARBA" id="ARBA00022824"/>
    </source>
</evidence>
<keyword evidence="9 12" id="KW-1133">Transmembrane helix</keyword>
<dbReference type="InterPro" id="IPR045260">
    <property type="entry name" value="Sec12-like"/>
</dbReference>
<dbReference type="InterPro" id="IPR036322">
    <property type="entry name" value="WD40_repeat_dom_sf"/>
</dbReference>
<dbReference type="GO" id="GO:0003400">
    <property type="term" value="P:regulation of COPII vesicle coating"/>
    <property type="evidence" value="ECO:0007669"/>
    <property type="project" value="TreeGrafter"/>
</dbReference>
<dbReference type="WBParaSite" id="SBAD_0001188701-mRNA-1">
    <property type="protein sequence ID" value="SBAD_0001188701-mRNA-1"/>
    <property type="gene ID" value="SBAD_0001188701"/>
</dbReference>
<evidence type="ECO:0000256" key="11">
    <source>
        <dbReference type="PROSITE-ProRule" id="PRU00221"/>
    </source>
</evidence>
<keyword evidence="3 11" id="KW-0853">WD repeat</keyword>
<dbReference type="PANTHER" id="PTHR23284">
    <property type="entry name" value="PROLACTIN REGULATORY ELEMENT BINDING PROTEIN"/>
    <property type="match status" value="1"/>
</dbReference>
<dbReference type="SUPFAM" id="SSF50978">
    <property type="entry name" value="WD40 repeat-like"/>
    <property type="match status" value="1"/>
</dbReference>
<keyword evidence="5" id="KW-0677">Repeat</keyword>
<dbReference type="GO" id="GO:0006888">
    <property type="term" value="P:endoplasmic reticulum to Golgi vesicle-mediated transport"/>
    <property type="evidence" value="ECO:0007669"/>
    <property type="project" value="TreeGrafter"/>
</dbReference>
<proteinExistence type="predicted"/>
<evidence type="ECO:0000256" key="8">
    <source>
        <dbReference type="ARBA" id="ARBA00022927"/>
    </source>
</evidence>
<dbReference type="GO" id="GO:0005789">
    <property type="term" value="C:endoplasmic reticulum membrane"/>
    <property type="evidence" value="ECO:0007669"/>
    <property type="project" value="UniProtKB-SubCell"/>
</dbReference>
<feature type="transmembrane region" description="Helical" evidence="12">
    <location>
        <begin position="317"/>
        <end position="337"/>
    </location>
</feature>
<accession>A0A183J6K3</accession>
<dbReference type="SMART" id="SM00320">
    <property type="entry name" value="WD40"/>
    <property type="match status" value="4"/>
</dbReference>
<evidence type="ECO:0000256" key="2">
    <source>
        <dbReference type="ARBA" id="ARBA00022448"/>
    </source>
</evidence>
<evidence type="ECO:0000256" key="1">
    <source>
        <dbReference type="ARBA" id="ARBA00004389"/>
    </source>
</evidence>
<dbReference type="Pfam" id="PF00400">
    <property type="entry name" value="WD40"/>
    <property type="match status" value="1"/>
</dbReference>
<dbReference type="InterPro" id="IPR015943">
    <property type="entry name" value="WD40/YVTN_repeat-like_dom_sf"/>
</dbReference>
<evidence type="ECO:0000256" key="10">
    <source>
        <dbReference type="ARBA" id="ARBA00023136"/>
    </source>
</evidence>
<name>A0A183J6K3_9BILA</name>
<dbReference type="AlphaFoldDB" id="A0A183J6K3"/>
<protein>
    <submittedName>
        <fullName evidence="13">WD_REPEATS_REGION domain-containing protein</fullName>
    </submittedName>
</protein>
<reference evidence="13" key="1">
    <citation type="submission" date="2016-06" db="UniProtKB">
        <authorList>
            <consortium name="WormBaseParasite"/>
        </authorList>
    </citation>
    <scope>IDENTIFICATION</scope>
</reference>
<evidence type="ECO:0000313" key="13">
    <source>
        <dbReference type="WBParaSite" id="SBAD_0001188701-mRNA-1"/>
    </source>
</evidence>
<comment type="subcellular location">
    <subcellularLocation>
        <location evidence="1">Endoplasmic reticulum membrane</location>
        <topology evidence="1">Single-pass membrane protein</topology>
    </subcellularLocation>
</comment>
<dbReference type="PROSITE" id="PS50082">
    <property type="entry name" value="WD_REPEATS_2"/>
    <property type="match status" value="1"/>
</dbReference>